<dbReference type="Proteomes" id="UP000059680">
    <property type="component" value="Chromosome 4"/>
</dbReference>
<reference evidence="2 3" key="2">
    <citation type="journal article" date="2013" name="Plant Cell Physiol.">
        <title>Rice Annotation Project Database (RAP-DB): an integrative and interactive database for rice genomics.</title>
        <authorList>
            <person name="Sakai H."/>
            <person name="Lee S.S."/>
            <person name="Tanaka T."/>
            <person name="Numa H."/>
            <person name="Kim J."/>
            <person name="Kawahara Y."/>
            <person name="Wakimoto H."/>
            <person name="Yang C.C."/>
            <person name="Iwamoto M."/>
            <person name="Abe T."/>
            <person name="Yamada Y."/>
            <person name="Muto A."/>
            <person name="Inokuchi H."/>
            <person name="Ikemura T."/>
            <person name="Matsumoto T."/>
            <person name="Sasaki T."/>
            <person name="Itoh T."/>
        </authorList>
    </citation>
    <scope>NUCLEOTIDE SEQUENCE [LARGE SCALE GENOMIC DNA]</scope>
    <source>
        <strain evidence="3">cv. Nipponbare</strain>
    </source>
</reference>
<dbReference type="InParanoid" id="A0A0P0WBJ9"/>
<gene>
    <name evidence="2" type="ordered locus">Os04g0481650</name>
    <name evidence="2" type="ORF">OSNPB_040481650</name>
</gene>
<reference evidence="3" key="1">
    <citation type="journal article" date="2005" name="Nature">
        <title>The map-based sequence of the rice genome.</title>
        <authorList>
            <consortium name="International rice genome sequencing project (IRGSP)"/>
            <person name="Matsumoto T."/>
            <person name="Wu J."/>
            <person name="Kanamori H."/>
            <person name="Katayose Y."/>
            <person name="Fujisawa M."/>
            <person name="Namiki N."/>
            <person name="Mizuno H."/>
            <person name="Yamamoto K."/>
            <person name="Antonio B.A."/>
            <person name="Baba T."/>
            <person name="Sakata K."/>
            <person name="Nagamura Y."/>
            <person name="Aoki H."/>
            <person name="Arikawa K."/>
            <person name="Arita K."/>
            <person name="Bito T."/>
            <person name="Chiden Y."/>
            <person name="Fujitsuka N."/>
            <person name="Fukunaka R."/>
            <person name="Hamada M."/>
            <person name="Harada C."/>
            <person name="Hayashi A."/>
            <person name="Hijishita S."/>
            <person name="Honda M."/>
            <person name="Hosokawa S."/>
            <person name="Ichikawa Y."/>
            <person name="Idonuma A."/>
            <person name="Iijima M."/>
            <person name="Ikeda M."/>
            <person name="Ikeno M."/>
            <person name="Ito K."/>
            <person name="Ito S."/>
            <person name="Ito T."/>
            <person name="Ito Y."/>
            <person name="Ito Y."/>
            <person name="Iwabuchi A."/>
            <person name="Kamiya K."/>
            <person name="Karasawa W."/>
            <person name="Kurita K."/>
            <person name="Katagiri S."/>
            <person name="Kikuta A."/>
            <person name="Kobayashi H."/>
            <person name="Kobayashi N."/>
            <person name="Machita K."/>
            <person name="Maehara T."/>
            <person name="Masukawa M."/>
            <person name="Mizubayashi T."/>
            <person name="Mukai Y."/>
            <person name="Nagasaki H."/>
            <person name="Nagata Y."/>
            <person name="Naito S."/>
            <person name="Nakashima M."/>
            <person name="Nakama Y."/>
            <person name="Nakamichi Y."/>
            <person name="Nakamura M."/>
            <person name="Meguro A."/>
            <person name="Negishi M."/>
            <person name="Ohta I."/>
            <person name="Ohta T."/>
            <person name="Okamoto M."/>
            <person name="Ono N."/>
            <person name="Saji S."/>
            <person name="Sakaguchi M."/>
            <person name="Sakai K."/>
            <person name="Shibata M."/>
            <person name="Shimokawa T."/>
            <person name="Song J."/>
            <person name="Takazaki Y."/>
            <person name="Terasawa K."/>
            <person name="Tsugane M."/>
            <person name="Tsuji K."/>
            <person name="Ueda S."/>
            <person name="Waki K."/>
            <person name="Yamagata H."/>
            <person name="Yamamoto M."/>
            <person name="Yamamoto S."/>
            <person name="Yamane H."/>
            <person name="Yoshiki S."/>
            <person name="Yoshihara R."/>
            <person name="Yukawa K."/>
            <person name="Zhong H."/>
            <person name="Yano M."/>
            <person name="Yuan Q."/>
            <person name="Ouyang S."/>
            <person name="Liu J."/>
            <person name="Jones K.M."/>
            <person name="Gansberger K."/>
            <person name="Moffat K."/>
            <person name="Hill J."/>
            <person name="Bera J."/>
            <person name="Fadrosh D."/>
            <person name="Jin S."/>
            <person name="Johri S."/>
            <person name="Kim M."/>
            <person name="Overton L."/>
            <person name="Reardon M."/>
            <person name="Tsitrin T."/>
            <person name="Vuong H."/>
            <person name="Weaver B."/>
            <person name="Ciecko A."/>
            <person name="Tallon L."/>
            <person name="Jackson J."/>
            <person name="Pai G."/>
            <person name="Aken S.V."/>
            <person name="Utterback T."/>
            <person name="Reidmuller S."/>
            <person name="Feldblyum T."/>
            <person name="Hsiao J."/>
            <person name="Zismann V."/>
            <person name="Iobst S."/>
            <person name="de Vazeille A.R."/>
            <person name="Buell C.R."/>
            <person name="Ying K."/>
            <person name="Li Y."/>
            <person name="Lu T."/>
            <person name="Huang Y."/>
            <person name="Zhao Q."/>
            <person name="Feng Q."/>
            <person name="Zhang L."/>
            <person name="Zhu J."/>
            <person name="Weng Q."/>
            <person name="Mu J."/>
            <person name="Lu Y."/>
            <person name="Fan D."/>
            <person name="Liu Y."/>
            <person name="Guan J."/>
            <person name="Zhang Y."/>
            <person name="Yu S."/>
            <person name="Liu X."/>
            <person name="Zhang Y."/>
            <person name="Hong G."/>
            <person name="Han B."/>
            <person name="Choisne N."/>
            <person name="Demange N."/>
            <person name="Orjeda G."/>
            <person name="Samain S."/>
            <person name="Cattolico L."/>
            <person name="Pelletier E."/>
            <person name="Couloux A."/>
            <person name="Segurens B."/>
            <person name="Wincker P."/>
            <person name="D'Hont A."/>
            <person name="Scarpelli C."/>
            <person name="Weissenbach J."/>
            <person name="Salanoubat M."/>
            <person name="Quetier F."/>
            <person name="Yu Y."/>
            <person name="Kim H.R."/>
            <person name="Rambo T."/>
            <person name="Currie J."/>
            <person name="Collura K."/>
            <person name="Luo M."/>
            <person name="Yang T."/>
            <person name="Ammiraju J.S.S."/>
            <person name="Engler F."/>
            <person name="Soderlund C."/>
            <person name="Wing R.A."/>
            <person name="Palmer L.E."/>
            <person name="de la Bastide M."/>
            <person name="Spiegel L."/>
            <person name="Nascimento L."/>
            <person name="Zutavern T."/>
            <person name="O'Shaughnessy A."/>
            <person name="Dike S."/>
            <person name="Dedhia N."/>
            <person name="Preston R."/>
            <person name="Balija V."/>
            <person name="McCombie W.R."/>
            <person name="Chow T."/>
            <person name="Chen H."/>
            <person name="Chung M."/>
            <person name="Chen C."/>
            <person name="Shaw J."/>
            <person name="Wu H."/>
            <person name="Hsiao K."/>
            <person name="Chao Y."/>
            <person name="Chu M."/>
            <person name="Cheng C."/>
            <person name="Hour A."/>
            <person name="Lee P."/>
            <person name="Lin S."/>
            <person name="Lin Y."/>
            <person name="Liou J."/>
            <person name="Liu S."/>
            <person name="Hsing Y."/>
            <person name="Raghuvanshi S."/>
            <person name="Mohanty A."/>
            <person name="Bharti A.K."/>
            <person name="Gaur A."/>
            <person name="Gupta V."/>
            <person name="Kumar D."/>
            <person name="Ravi V."/>
            <person name="Vij S."/>
            <person name="Kapur A."/>
            <person name="Khurana P."/>
            <person name="Khurana P."/>
            <person name="Khurana J.P."/>
            <person name="Tyagi A.K."/>
            <person name="Gaikwad K."/>
            <person name="Singh A."/>
            <person name="Dalal V."/>
            <person name="Srivastava S."/>
            <person name="Dixit A."/>
            <person name="Pal A.K."/>
            <person name="Ghazi I.A."/>
            <person name="Yadav M."/>
            <person name="Pandit A."/>
            <person name="Bhargava A."/>
            <person name="Sureshbabu K."/>
            <person name="Batra K."/>
            <person name="Sharma T.R."/>
            <person name="Mohapatra T."/>
            <person name="Singh N.K."/>
            <person name="Messing J."/>
            <person name="Nelson A.B."/>
            <person name="Fuks G."/>
            <person name="Kavchok S."/>
            <person name="Keizer G."/>
            <person name="Linton E."/>
            <person name="Llaca V."/>
            <person name="Song R."/>
            <person name="Tanyolac B."/>
            <person name="Young S."/>
            <person name="Ho-Il K."/>
            <person name="Hahn J.H."/>
            <person name="Sangsakoo G."/>
            <person name="Vanavichit A."/>
            <person name="de Mattos Luiz.A.T."/>
            <person name="Zimmer P.D."/>
            <person name="Malone G."/>
            <person name="Dellagostin O."/>
            <person name="de Oliveira A.C."/>
            <person name="Bevan M."/>
            <person name="Bancroft I."/>
            <person name="Minx P."/>
            <person name="Cordum H."/>
            <person name="Wilson R."/>
            <person name="Cheng Z."/>
            <person name="Jin W."/>
            <person name="Jiang J."/>
            <person name="Leong S.A."/>
            <person name="Iwama H."/>
            <person name="Gojobori T."/>
            <person name="Itoh T."/>
            <person name="Niimura Y."/>
            <person name="Fujii Y."/>
            <person name="Habara T."/>
            <person name="Sakai H."/>
            <person name="Sato Y."/>
            <person name="Wilson G."/>
            <person name="Kumar K."/>
            <person name="McCouch S."/>
            <person name="Juretic N."/>
            <person name="Hoen D."/>
            <person name="Wright S."/>
            <person name="Bruskiewich R."/>
            <person name="Bureau T."/>
            <person name="Miyao A."/>
            <person name="Hirochika H."/>
            <person name="Nishikawa T."/>
            <person name="Kadowaki K."/>
            <person name="Sugiura M."/>
            <person name="Burr B."/>
            <person name="Sasaki T."/>
        </authorList>
    </citation>
    <scope>NUCLEOTIDE SEQUENCE [LARGE SCALE GENOMIC DNA]</scope>
    <source>
        <strain evidence="3">cv. Nipponbare</strain>
    </source>
</reference>
<dbReference type="AlphaFoldDB" id="A0A0P0WBJ9"/>
<evidence type="ECO:0000313" key="2">
    <source>
        <dbReference type="EMBL" id="BAS89749.1"/>
    </source>
</evidence>
<dbReference type="EMBL" id="AP014960">
    <property type="protein sequence ID" value="BAS89749.1"/>
    <property type="molecule type" value="Genomic_DNA"/>
</dbReference>
<feature type="compositionally biased region" description="Basic and acidic residues" evidence="1">
    <location>
        <begin position="93"/>
        <end position="107"/>
    </location>
</feature>
<organism evidence="2 3">
    <name type="scientific">Oryza sativa subsp. japonica</name>
    <name type="common">Rice</name>
    <dbReference type="NCBI Taxonomy" id="39947"/>
    <lineage>
        <taxon>Eukaryota</taxon>
        <taxon>Viridiplantae</taxon>
        <taxon>Streptophyta</taxon>
        <taxon>Embryophyta</taxon>
        <taxon>Tracheophyta</taxon>
        <taxon>Spermatophyta</taxon>
        <taxon>Magnoliopsida</taxon>
        <taxon>Liliopsida</taxon>
        <taxon>Poales</taxon>
        <taxon>Poaceae</taxon>
        <taxon>BOP clade</taxon>
        <taxon>Oryzoideae</taxon>
        <taxon>Oryzeae</taxon>
        <taxon>Oryzinae</taxon>
        <taxon>Oryza</taxon>
        <taxon>Oryza sativa</taxon>
    </lineage>
</organism>
<proteinExistence type="predicted"/>
<dbReference type="PaxDb" id="39947-A0A0P0WBJ9"/>
<sequence length="115" mass="12754">MQAHQRTKAAANWRTKSCKSAVEETAGGDQWISVKSMPLEDIEQPIALVYSRSSKLEMDDIKLIATSSNYTVNISVTLRKSADKIHSAISKECHEVSSDDGDRHMLSDEISSNSR</sequence>
<feature type="region of interest" description="Disordered" evidence="1">
    <location>
        <begin position="93"/>
        <end position="115"/>
    </location>
</feature>
<keyword evidence="3" id="KW-1185">Reference proteome</keyword>
<name>A0A0P0WBJ9_ORYSJ</name>
<evidence type="ECO:0000313" key="3">
    <source>
        <dbReference type="Proteomes" id="UP000059680"/>
    </source>
</evidence>
<accession>A0A0P0WBJ9</accession>
<evidence type="ECO:0000256" key="1">
    <source>
        <dbReference type="SAM" id="MobiDB-lite"/>
    </source>
</evidence>
<protein>
    <submittedName>
        <fullName evidence="2">Os04g0481650 protein</fullName>
    </submittedName>
</protein>
<reference evidence="2 3" key="3">
    <citation type="journal article" date="2013" name="Rice">
        <title>Improvement of the Oryza sativa Nipponbare reference genome using next generation sequence and optical map data.</title>
        <authorList>
            <person name="Kawahara Y."/>
            <person name="de la Bastide M."/>
            <person name="Hamilton J.P."/>
            <person name="Kanamori H."/>
            <person name="McCombie W.R."/>
            <person name="Ouyang S."/>
            <person name="Schwartz D.C."/>
            <person name="Tanaka T."/>
            <person name="Wu J."/>
            <person name="Zhou S."/>
            <person name="Childs K.L."/>
            <person name="Davidson R.M."/>
            <person name="Lin H."/>
            <person name="Quesada-Ocampo L."/>
            <person name="Vaillancourt B."/>
            <person name="Sakai H."/>
            <person name="Lee S.S."/>
            <person name="Kim J."/>
            <person name="Numa H."/>
            <person name="Itoh T."/>
            <person name="Buell C.R."/>
            <person name="Matsumoto T."/>
        </authorList>
    </citation>
    <scope>NUCLEOTIDE SEQUENCE [LARGE SCALE GENOMIC DNA]</scope>
    <source>
        <strain evidence="3">cv. Nipponbare</strain>
    </source>
</reference>